<evidence type="ECO:0000313" key="1">
    <source>
        <dbReference type="EMBL" id="CDJ41235.1"/>
    </source>
</evidence>
<name>U6L0E7_EIMTE</name>
<dbReference type="Proteomes" id="UP000030747">
    <property type="component" value="Unassembled WGS sequence"/>
</dbReference>
<accession>U6L0E7</accession>
<dbReference type="RefSeq" id="XP_013231985.1">
    <property type="nucleotide sequence ID" value="XM_013376531.1"/>
</dbReference>
<sequence length="174" mass="17460">MGRPVLPMSLLTSTVTGRVLQAAPAAAAAAAPAAAAAAAAAPCGVSCYYASRRPFGGPFGALKRGLEPHLAAASLGGGRFPVAAAAAAPAAGCLSPFAAAAAAAAPLSVTSLSSFQSARFLIEIKFKKVPNKDTDQIPFKVLRTPSGNLPVYSRIRKHGTAVTTIVRHALGDVK</sequence>
<reference evidence="1" key="1">
    <citation type="submission" date="2013-10" db="EMBL/GenBank/DDBJ databases">
        <title>Genomic analysis of the causative agents of coccidiosis in chickens.</title>
        <authorList>
            <person name="Reid A.J."/>
            <person name="Blake D."/>
            <person name="Billington K."/>
            <person name="Browne H."/>
            <person name="Dunn M."/>
            <person name="Hung S."/>
            <person name="Kawahara F."/>
            <person name="Miranda-Saavedra D."/>
            <person name="Mourier T."/>
            <person name="Nagra H."/>
            <person name="Otto T.D."/>
            <person name="Rawlings N."/>
            <person name="Sanchez A."/>
            <person name="Sanders M."/>
            <person name="Subramaniam C."/>
            <person name="Tay Y."/>
            <person name="Dear P."/>
            <person name="Doerig C."/>
            <person name="Gruber A."/>
            <person name="Parkinson J."/>
            <person name="Shirley M."/>
            <person name="Wan K.L."/>
            <person name="Berriman M."/>
            <person name="Tomley F."/>
            <person name="Pain A."/>
        </authorList>
    </citation>
    <scope>NUCLEOTIDE SEQUENCE [LARGE SCALE GENOMIC DNA]</scope>
    <source>
        <strain evidence="1">Houghton</strain>
    </source>
</reference>
<protein>
    <submittedName>
        <fullName evidence="1">Conserved protein, related</fullName>
    </submittedName>
</protein>
<dbReference type="Gene3D" id="3.30.780.10">
    <property type="entry name" value="SUI1-like domain"/>
    <property type="match status" value="1"/>
</dbReference>
<evidence type="ECO:0000313" key="2">
    <source>
        <dbReference type="Proteomes" id="UP000030747"/>
    </source>
</evidence>
<dbReference type="VEuPathDB" id="ToxoDB:ETH_00011535"/>
<dbReference type="OrthoDB" id="19439at2759"/>
<gene>
    <name evidence="1" type="ORF">ETH_00011535</name>
</gene>
<keyword evidence="2" id="KW-1185">Reference proteome</keyword>
<reference evidence="1" key="2">
    <citation type="submission" date="2013-10" db="EMBL/GenBank/DDBJ databases">
        <authorList>
            <person name="Aslett M."/>
        </authorList>
    </citation>
    <scope>NUCLEOTIDE SEQUENCE [LARGE SCALE GENOMIC DNA]</scope>
    <source>
        <strain evidence="1">Houghton</strain>
    </source>
</reference>
<dbReference type="GeneID" id="25251496"/>
<organism evidence="1 2">
    <name type="scientific">Eimeria tenella</name>
    <name type="common">Coccidian parasite</name>
    <dbReference type="NCBI Taxonomy" id="5802"/>
    <lineage>
        <taxon>Eukaryota</taxon>
        <taxon>Sar</taxon>
        <taxon>Alveolata</taxon>
        <taxon>Apicomplexa</taxon>
        <taxon>Conoidasida</taxon>
        <taxon>Coccidia</taxon>
        <taxon>Eucoccidiorida</taxon>
        <taxon>Eimeriorina</taxon>
        <taxon>Eimeriidae</taxon>
        <taxon>Eimeria</taxon>
    </lineage>
</organism>
<feature type="non-terminal residue" evidence="1">
    <location>
        <position position="174"/>
    </location>
</feature>
<proteinExistence type="predicted"/>
<dbReference type="VEuPathDB" id="ToxoDB:ETH2_0507200"/>
<dbReference type="AlphaFoldDB" id="U6L0E7"/>
<dbReference type="EMBL" id="HG675579">
    <property type="protein sequence ID" value="CDJ41235.1"/>
    <property type="molecule type" value="Genomic_DNA"/>
</dbReference>